<name>A0A1Y2M9J3_EPING</name>
<evidence type="ECO:0000313" key="2">
    <source>
        <dbReference type="EMBL" id="OSS52770.1"/>
    </source>
</evidence>
<gene>
    <name evidence="2" type="ORF">B5807_02871</name>
</gene>
<protein>
    <submittedName>
        <fullName evidence="2">Uncharacterized protein</fullName>
    </submittedName>
</protein>
<feature type="compositionally biased region" description="Low complexity" evidence="1">
    <location>
        <begin position="89"/>
        <end position="98"/>
    </location>
</feature>
<organism evidence="2 3">
    <name type="scientific">Epicoccum nigrum</name>
    <name type="common">Soil fungus</name>
    <name type="synonym">Epicoccum purpurascens</name>
    <dbReference type="NCBI Taxonomy" id="105696"/>
    <lineage>
        <taxon>Eukaryota</taxon>
        <taxon>Fungi</taxon>
        <taxon>Dikarya</taxon>
        <taxon>Ascomycota</taxon>
        <taxon>Pezizomycotina</taxon>
        <taxon>Dothideomycetes</taxon>
        <taxon>Pleosporomycetidae</taxon>
        <taxon>Pleosporales</taxon>
        <taxon>Pleosporineae</taxon>
        <taxon>Didymellaceae</taxon>
        <taxon>Epicoccum</taxon>
    </lineage>
</organism>
<dbReference type="Proteomes" id="UP000193240">
    <property type="component" value="Unassembled WGS sequence"/>
</dbReference>
<dbReference type="EMBL" id="KZ107839">
    <property type="protein sequence ID" value="OSS52770.1"/>
    <property type="molecule type" value="Genomic_DNA"/>
</dbReference>
<reference evidence="2 3" key="1">
    <citation type="journal article" date="2017" name="Genome Announc.">
        <title>Genome sequence of the saprophytic ascomycete Epicoccum nigrum ICMP 19927 strain isolated from New Zealand.</title>
        <authorList>
            <person name="Fokin M."/>
            <person name="Fleetwood D."/>
            <person name="Weir B.S."/>
            <person name="Villas-Boas S.G."/>
        </authorList>
    </citation>
    <scope>NUCLEOTIDE SEQUENCE [LARGE SCALE GENOMIC DNA]</scope>
    <source>
        <strain evidence="2 3">ICMP 19927</strain>
    </source>
</reference>
<feature type="compositionally biased region" description="Basic residues" evidence="1">
    <location>
        <begin position="39"/>
        <end position="48"/>
    </location>
</feature>
<accession>A0A1Y2M9J3</accession>
<feature type="region of interest" description="Disordered" evidence="1">
    <location>
        <begin position="21"/>
        <end position="113"/>
    </location>
</feature>
<keyword evidence="3" id="KW-1185">Reference proteome</keyword>
<evidence type="ECO:0000313" key="3">
    <source>
        <dbReference type="Proteomes" id="UP000193240"/>
    </source>
</evidence>
<feature type="compositionally biased region" description="Low complexity" evidence="1">
    <location>
        <begin position="49"/>
        <end position="60"/>
    </location>
</feature>
<dbReference type="InParanoid" id="A0A1Y2M9J3"/>
<proteinExistence type="predicted"/>
<dbReference type="AlphaFoldDB" id="A0A1Y2M9J3"/>
<sequence length="113" mass="12282">MTRTAPRPLAPLAALAAVARSQPCTGGPPSWAVGGRARQLTRRARTRTRTSTSTNTTAALKLCARDDTQHTQHRQSLVSRRRPRHHYPSASASAFSAAKRPTTDNHTMRATAQ</sequence>
<evidence type="ECO:0000256" key="1">
    <source>
        <dbReference type="SAM" id="MobiDB-lite"/>
    </source>
</evidence>